<dbReference type="Proteomes" id="UP000198844">
    <property type="component" value="Unassembled WGS sequence"/>
</dbReference>
<dbReference type="EMBL" id="FPBH01000003">
    <property type="protein sequence ID" value="SFT72027.1"/>
    <property type="molecule type" value="Genomic_DNA"/>
</dbReference>
<feature type="chain" id="PRO_5011694149" evidence="11">
    <location>
        <begin position="23"/>
        <end position="396"/>
    </location>
</feature>
<keyword evidence="5" id="KW-0812">Transmembrane</keyword>
<accession>A0A1I7AAW1</accession>
<dbReference type="PANTHER" id="PTHR34501">
    <property type="entry name" value="PROTEIN YDDL-RELATED"/>
    <property type="match status" value="1"/>
</dbReference>
<evidence type="ECO:0000256" key="1">
    <source>
        <dbReference type="ARBA" id="ARBA00004571"/>
    </source>
</evidence>
<dbReference type="RefSeq" id="WP_093633444.1">
    <property type="nucleotide sequence ID" value="NZ_FPBH01000003.1"/>
</dbReference>
<feature type="signal peptide" evidence="11">
    <location>
        <begin position="1"/>
        <end position="22"/>
    </location>
</feature>
<keyword evidence="7" id="KW-0406">Ion transport</keyword>
<feature type="domain" description="Porin" evidence="12">
    <location>
        <begin position="13"/>
        <end position="354"/>
    </location>
</feature>
<keyword evidence="9" id="KW-0472">Membrane</keyword>
<keyword evidence="10" id="KW-0998">Cell outer membrane</keyword>
<dbReference type="GO" id="GO:0006811">
    <property type="term" value="P:monoatomic ion transport"/>
    <property type="evidence" value="ECO:0007669"/>
    <property type="project" value="UniProtKB-KW"/>
</dbReference>
<evidence type="ECO:0000256" key="7">
    <source>
        <dbReference type="ARBA" id="ARBA00023065"/>
    </source>
</evidence>
<protein>
    <submittedName>
        <fullName evidence="13">Outer membrane protein (Porin)</fullName>
    </submittedName>
</protein>
<dbReference type="Gene3D" id="2.40.160.10">
    <property type="entry name" value="Porin"/>
    <property type="match status" value="1"/>
</dbReference>
<dbReference type="GO" id="GO:0009279">
    <property type="term" value="C:cell outer membrane"/>
    <property type="evidence" value="ECO:0007669"/>
    <property type="project" value="UniProtKB-SubCell"/>
</dbReference>
<dbReference type="SUPFAM" id="SSF56935">
    <property type="entry name" value="Porins"/>
    <property type="match status" value="1"/>
</dbReference>
<dbReference type="AlphaFoldDB" id="A0A1I7AAW1"/>
<dbReference type="CDD" id="cd00342">
    <property type="entry name" value="gram_neg_porins"/>
    <property type="match status" value="1"/>
</dbReference>
<evidence type="ECO:0000256" key="5">
    <source>
        <dbReference type="ARBA" id="ARBA00022692"/>
    </source>
</evidence>
<gene>
    <name evidence="13" type="ORF">SAMN05192563_1003224</name>
</gene>
<sequence length="396" mass="41636">MRHGRFIVMGSTLSLLASGAQAQSSVTLYGIIDAGVSYTNNVKGHALWQESTGKLGGNRWGLKGSEDLGDGLSAIFVLENGFTSTNGALAQGGREFGRNAYVGLSRRDVGTVTFGRQYDPLADLVAPYSASNFWVPATHIGDNDNLDVTYRINNAVKFRSDSFAGWQFDALYGFSNQAAGSGSQGFANNSAWGAALNYTQGPWSAGGGYVQLNHPDAASNTSGAVGGASSTSGDDYSSGFFYGIDGGVARQRIAAAGGKVEWGAAIVGLTLSHVLLDYNDGAARKLTNADVNLRYRIGPAWMIMADYTYTDGRATGLPGAKNQPLKSSWHQINLGLDYLLSKRTELYLTAGFQKALGDGSIKVGTQYLPIAAMTTAGGASATNAQVTVATGVRHRF</sequence>
<dbReference type="InterPro" id="IPR002299">
    <property type="entry name" value="Porin_Neis"/>
</dbReference>
<comment type="subcellular location">
    <subcellularLocation>
        <location evidence="1">Cell outer membrane</location>
        <topology evidence="1">Multi-pass membrane protein</topology>
    </subcellularLocation>
</comment>
<dbReference type="PRINTS" id="PR00184">
    <property type="entry name" value="NEISSPPORIN"/>
</dbReference>
<keyword evidence="4" id="KW-1134">Transmembrane beta strand</keyword>
<evidence type="ECO:0000313" key="14">
    <source>
        <dbReference type="Proteomes" id="UP000198844"/>
    </source>
</evidence>
<evidence type="ECO:0000256" key="4">
    <source>
        <dbReference type="ARBA" id="ARBA00022452"/>
    </source>
</evidence>
<evidence type="ECO:0000256" key="9">
    <source>
        <dbReference type="ARBA" id="ARBA00023136"/>
    </source>
</evidence>
<evidence type="ECO:0000313" key="13">
    <source>
        <dbReference type="EMBL" id="SFT72027.1"/>
    </source>
</evidence>
<keyword evidence="3" id="KW-0813">Transport</keyword>
<evidence type="ECO:0000256" key="11">
    <source>
        <dbReference type="SAM" id="SignalP"/>
    </source>
</evidence>
<evidence type="ECO:0000259" key="12">
    <source>
        <dbReference type="Pfam" id="PF13609"/>
    </source>
</evidence>
<evidence type="ECO:0000256" key="2">
    <source>
        <dbReference type="ARBA" id="ARBA00011233"/>
    </source>
</evidence>
<evidence type="ECO:0000256" key="3">
    <source>
        <dbReference type="ARBA" id="ARBA00022448"/>
    </source>
</evidence>
<keyword evidence="8" id="KW-0626">Porin</keyword>
<dbReference type="GO" id="GO:0015288">
    <property type="term" value="F:porin activity"/>
    <property type="evidence" value="ECO:0007669"/>
    <property type="project" value="UniProtKB-KW"/>
</dbReference>
<comment type="subunit">
    <text evidence="2">Homotrimer.</text>
</comment>
<evidence type="ECO:0000256" key="6">
    <source>
        <dbReference type="ARBA" id="ARBA00022729"/>
    </source>
</evidence>
<dbReference type="Pfam" id="PF13609">
    <property type="entry name" value="Porin_4"/>
    <property type="match status" value="1"/>
</dbReference>
<organism evidence="13 14">
    <name type="scientific">Paraburkholderia aspalathi</name>
    <dbReference type="NCBI Taxonomy" id="1324617"/>
    <lineage>
        <taxon>Bacteria</taxon>
        <taxon>Pseudomonadati</taxon>
        <taxon>Pseudomonadota</taxon>
        <taxon>Betaproteobacteria</taxon>
        <taxon>Burkholderiales</taxon>
        <taxon>Burkholderiaceae</taxon>
        <taxon>Paraburkholderia</taxon>
    </lineage>
</organism>
<dbReference type="PANTHER" id="PTHR34501:SF9">
    <property type="entry name" value="MAJOR OUTER MEMBRANE PROTEIN P.IA"/>
    <property type="match status" value="1"/>
</dbReference>
<dbReference type="OrthoDB" id="8982743at2"/>
<evidence type="ECO:0000256" key="10">
    <source>
        <dbReference type="ARBA" id="ARBA00023237"/>
    </source>
</evidence>
<dbReference type="GO" id="GO:0046930">
    <property type="term" value="C:pore complex"/>
    <property type="evidence" value="ECO:0007669"/>
    <property type="project" value="UniProtKB-KW"/>
</dbReference>
<dbReference type="InterPro" id="IPR050298">
    <property type="entry name" value="Gram-neg_bact_OMP"/>
</dbReference>
<dbReference type="InterPro" id="IPR033900">
    <property type="entry name" value="Gram_neg_porin_domain"/>
</dbReference>
<keyword evidence="6 11" id="KW-0732">Signal</keyword>
<proteinExistence type="predicted"/>
<dbReference type="InterPro" id="IPR023614">
    <property type="entry name" value="Porin_dom_sf"/>
</dbReference>
<reference evidence="13 14" key="1">
    <citation type="submission" date="2016-10" db="EMBL/GenBank/DDBJ databases">
        <authorList>
            <person name="de Groot N.N."/>
        </authorList>
    </citation>
    <scope>NUCLEOTIDE SEQUENCE [LARGE SCALE GENOMIC DNA]</scope>
    <source>
        <strain evidence="13 14">LMG 27731</strain>
    </source>
</reference>
<name>A0A1I7AAW1_9BURK</name>
<evidence type="ECO:0000256" key="8">
    <source>
        <dbReference type="ARBA" id="ARBA00023114"/>
    </source>
</evidence>